<evidence type="ECO:0000313" key="1">
    <source>
        <dbReference type="EMBL" id="NOK11831.1"/>
    </source>
</evidence>
<sequence length="382" mass="41511">MRWHLLFLFLLVVPTGCAHRLRPSDLPPPAASHGHLALAMEAFLRDPASYEQRVARNPVLAGGISSGTSLEAPVLELEAGQAPGVFNEAVQTLAGKPTEAQIVQALGDLHAACDADHEPACQFLKEQNLPPARIQGWVTHPKERSLSFRSEYAVVVLQCRIGLDGRVRDCQVIEDGSGHPSQHLIAQLGESRYRPWTLAGHAATTSYAFTFNLRHGGPADDELSLEQRLGWARLRVAHFPQSGGAWTNLAMQLAVHAPEDPDYPKVLAQAHALAPSFQWTATEMAWHRVQAGQYAAALMALRPVIRRSVMGDSPNPYVLETAAAAHFGLSQCAEALAEQQKAVGLLPAEWPAPERERFQRKLQDYQSACAAPKAVSAATGPR</sequence>
<dbReference type="AlphaFoldDB" id="A0A7Y4NFT3"/>
<dbReference type="InterPro" id="IPR011990">
    <property type="entry name" value="TPR-like_helical_dom_sf"/>
</dbReference>
<dbReference type="SUPFAM" id="SSF48452">
    <property type="entry name" value="TPR-like"/>
    <property type="match status" value="1"/>
</dbReference>
<name>A0A7Y4NFT3_9BACT</name>
<protein>
    <recommendedName>
        <fullName evidence="3">TonB C-terminal domain-containing protein</fullName>
    </recommendedName>
</protein>
<comment type="caution">
    <text evidence="1">The sequence shown here is derived from an EMBL/GenBank/DDBJ whole genome shotgun (WGS) entry which is preliminary data.</text>
</comment>
<dbReference type="Proteomes" id="UP000528460">
    <property type="component" value="Unassembled WGS sequence"/>
</dbReference>
<proteinExistence type="predicted"/>
<dbReference type="RefSeq" id="WP_171417798.1">
    <property type="nucleotide sequence ID" value="NZ_JABFJW010000185.1"/>
</dbReference>
<dbReference type="EMBL" id="JABFJW010000185">
    <property type="protein sequence ID" value="NOK11831.1"/>
    <property type="molecule type" value="Genomic_DNA"/>
</dbReference>
<evidence type="ECO:0000313" key="2">
    <source>
        <dbReference type="Proteomes" id="UP000528460"/>
    </source>
</evidence>
<organism evidence="1 2">
    <name type="scientific">Corallococcus exercitus</name>
    <dbReference type="NCBI Taxonomy" id="2316736"/>
    <lineage>
        <taxon>Bacteria</taxon>
        <taxon>Pseudomonadati</taxon>
        <taxon>Myxococcota</taxon>
        <taxon>Myxococcia</taxon>
        <taxon>Myxococcales</taxon>
        <taxon>Cystobacterineae</taxon>
        <taxon>Myxococcaceae</taxon>
        <taxon>Corallococcus</taxon>
    </lineage>
</organism>
<accession>A0A7Y4NFT3</accession>
<evidence type="ECO:0008006" key="3">
    <source>
        <dbReference type="Google" id="ProtNLM"/>
    </source>
</evidence>
<reference evidence="1 2" key="1">
    <citation type="submission" date="2020-05" db="EMBL/GenBank/DDBJ databases">
        <authorList>
            <person name="Whitworth D."/>
        </authorList>
    </citation>
    <scope>NUCLEOTIDE SEQUENCE [LARGE SCALE GENOMIC DNA]</scope>
    <source>
        <strain evidence="1 2">CA046A</strain>
    </source>
</reference>
<gene>
    <name evidence="1" type="ORF">HNS30_22580</name>
</gene>